<keyword evidence="6 10" id="KW-0879">Wnt signaling pathway</keyword>
<keyword evidence="11" id="KW-0812">Transmembrane</keyword>
<dbReference type="PANTHER" id="PTHR12027:SF112">
    <property type="entry name" value="PROTEIN WNT-2"/>
    <property type="match status" value="1"/>
</dbReference>
<dbReference type="SMART" id="SM00097">
    <property type="entry name" value="WNT1"/>
    <property type="match status" value="1"/>
</dbReference>
<keyword evidence="3 10" id="KW-0217">Developmental protein</keyword>
<evidence type="ECO:0000256" key="2">
    <source>
        <dbReference type="ARBA" id="ARBA00005683"/>
    </source>
</evidence>
<evidence type="ECO:0000256" key="8">
    <source>
        <dbReference type="ARBA" id="ARBA00023180"/>
    </source>
</evidence>
<feature type="transmembrane region" description="Helical" evidence="11">
    <location>
        <begin position="55"/>
        <end position="74"/>
    </location>
</feature>
<feature type="transmembrane region" description="Helical" evidence="11">
    <location>
        <begin position="81"/>
        <end position="102"/>
    </location>
</feature>
<dbReference type="PANTHER" id="PTHR12027">
    <property type="entry name" value="WNT RELATED"/>
    <property type="match status" value="1"/>
</dbReference>
<evidence type="ECO:0000256" key="10">
    <source>
        <dbReference type="RuleBase" id="RU003500"/>
    </source>
</evidence>
<comment type="function">
    <text evidence="10">Ligand for members of the frizzled family of seven transmembrane receptors.</text>
</comment>
<comment type="subcellular location">
    <subcellularLocation>
        <location evidence="1 10">Secreted</location>
        <location evidence="1 10">Extracellular space</location>
        <location evidence="1 10">Extracellular matrix</location>
    </subcellularLocation>
</comment>
<evidence type="ECO:0000256" key="6">
    <source>
        <dbReference type="ARBA" id="ARBA00022687"/>
    </source>
</evidence>
<dbReference type="GO" id="GO:0007517">
    <property type="term" value="P:muscle organ development"/>
    <property type="evidence" value="ECO:0007669"/>
    <property type="project" value="UniProtKB-ARBA"/>
</dbReference>
<name>A0A8D8Z3A5_9HEMI</name>
<keyword evidence="8" id="KW-0325">Glycoprotein</keyword>
<proteinExistence type="inferred from homology"/>
<sequence length="238" mass="27206">MYNTDTYFIILFYVYNYFLYYLFVYFFTTLLSLSLSTLPLPLIPLTSPLSLTPHLSLSLTPLTTHLSLSLLFILYLWRQFLLFHLLFFILYGAIPSLLSLSLSPSPFSLSLPPPLSLPSLSLSSPTPSPKTTSSNLQLALLKRSGRSTMQRPRRAELVYLEPSPNYCERDLNLGSLGTVGRHCNRTSRGMDGCDLMCCGRGYNTHQISRAWQCRCKFHWCCYVQCDTCSERIEVYTCK</sequence>
<dbReference type="InterPro" id="IPR005817">
    <property type="entry name" value="Wnt"/>
</dbReference>
<dbReference type="InterPro" id="IPR043158">
    <property type="entry name" value="Wnt_C"/>
</dbReference>
<keyword evidence="11" id="KW-0472">Membrane</keyword>
<dbReference type="GO" id="GO:0005615">
    <property type="term" value="C:extracellular space"/>
    <property type="evidence" value="ECO:0007669"/>
    <property type="project" value="TreeGrafter"/>
</dbReference>
<evidence type="ECO:0000313" key="12">
    <source>
        <dbReference type="EMBL" id="CAG6740149.1"/>
    </source>
</evidence>
<dbReference type="GO" id="GO:0060560">
    <property type="term" value="P:developmental growth involved in morphogenesis"/>
    <property type="evidence" value="ECO:0007669"/>
    <property type="project" value="UniProtKB-ARBA"/>
</dbReference>
<keyword evidence="11" id="KW-1133">Transmembrane helix</keyword>
<protein>
    <recommendedName>
        <fullName evidence="10">Protein Wnt</fullName>
    </recommendedName>
</protein>
<evidence type="ECO:0000256" key="7">
    <source>
        <dbReference type="ARBA" id="ARBA00023157"/>
    </source>
</evidence>
<dbReference type="GO" id="GO:0046330">
    <property type="term" value="P:positive regulation of JNK cascade"/>
    <property type="evidence" value="ECO:0007669"/>
    <property type="project" value="TreeGrafter"/>
</dbReference>
<evidence type="ECO:0000256" key="5">
    <source>
        <dbReference type="ARBA" id="ARBA00022530"/>
    </source>
</evidence>
<evidence type="ECO:0000256" key="11">
    <source>
        <dbReference type="SAM" id="Phobius"/>
    </source>
</evidence>
<dbReference type="GO" id="GO:0030182">
    <property type="term" value="P:neuron differentiation"/>
    <property type="evidence" value="ECO:0007669"/>
    <property type="project" value="TreeGrafter"/>
</dbReference>
<evidence type="ECO:0000256" key="3">
    <source>
        <dbReference type="ARBA" id="ARBA00022473"/>
    </source>
</evidence>
<dbReference type="GO" id="GO:0005125">
    <property type="term" value="F:cytokine activity"/>
    <property type="evidence" value="ECO:0007669"/>
    <property type="project" value="TreeGrafter"/>
</dbReference>
<feature type="transmembrane region" description="Helical" evidence="11">
    <location>
        <begin position="7"/>
        <end position="35"/>
    </location>
</feature>
<dbReference type="GO" id="GO:0060070">
    <property type="term" value="P:canonical Wnt signaling pathway"/>
    <property type="evidence" value="ECO:0007669"/>
    <property type="project" value="TreeGrafter"/>
</dbReference>
<evidence type="ECO:0000256" key="9">
    <source>
        <dbReference type="ARBA" id="ARBA00023288"/>
    </source>
</evidence>
<dbReference type="GO" id="GO:0045165">
    <property type="term" value="P:cell fate commitment"/>
    <property type="evidence" value="ECO:0007669"/>
    <property type="project" value="TreeGrafter"/>
</dbReference>
<evidence type="ECO:0000256" key="4">
    <source>
        <dbReference type="ARBA" id="ARBA00022525"/>
    </source>
</evidence>
<keyword evidence="5" id="KW-0272">Extracellular matrix</keyword>
<dbReference type="Gene3D" id="3.30.2460.20">
    <property type="match status" value="1"/>
</dbReference>
<dbReference type="Pfam" id="PF00110">
    <property type="entry name" value="wnt"/>
    <property type="match status" value="1"/>
</dbReference>
<accession>A0A8D8Z3A5</accession>
<keyword evidence="7" id="KW-1015">Disulfide bond</keyword>
<dbReference type="EMBL" id="HBUF01417479">
    <property type="protein sequence ID" value="CAG6740149.1"/>
    <property type="molecule type" value="Transcribed_RNA"/>
</dbReference>
<dbReference type="GO" id="GO:0005109">
    <property type="term" value="F:frizzled binding"/>
    <property type="evidence" value="ECO:0007669"/>
    <property type="project" value="TreeGrafter"/>
</dbReference>
<comment type="similarity">
    <text evidence="2 10">Belongs to the Wnt family.</text>
</comment>
<reference evidence="12" key="1">
    <citation type="submission" date="2021-05" db="EMBL/GenBank/DDBJ databases">
        <authorList>
            <person name="Alioto T."/>
            <person name="Alioto T."/>
            <person name="Gomez Garrido J."/>
        </authorList>
    </citation>
    <scope>NUCLEOTIDE SEQUENCE</scope>
</reference>
<dbReference type="AlphaFoldDB" id="A0A8D8Z3A5"/>
<keyword evidence="4" id="KW-0964">Secreted</keyword>
<organism evidence="12">
    <name type="scientific">Cacopsylla melanoneura</name>
    <dbReference type="NCBI Taxonomy" id="428564"/>
    <lineage>
        <taxon>Eukaryota</taxon>
        <taxon>Metazoa</taxon>
        <taxon>Ecdysozoa</taxon>
        <taxon>Arthropoda</taxon>
        <taxon>Hexapoda</taxon>
        <taxon>Insecta</taxon>
        <taxon>Pterygota</taxon>
        <taxon>Neoptera</taxon>
        <taxon>Paraneoptera</taxon>
        <taxon>Hemiptera</taxon>
        <taxon>Sternorrhyncha</taxon>
        <taxon>Psylloidea</taxon>
        <taxon>Psyllidae</taxon>
        <taxon>Psyllinae</taxon>
        <taxon>Cacopsylla</taxon>
    </lineage>
</organism>
<dbReference type="FunFam" id="3.30.2460.20:FF:000001">
    <property type="entry name" value="Wnt homolog"/>
    <property type="match status" value="1"/>
</dbReference>
<evidence type="ECO:0000256" key="1">
    <source>
        <dbReference type="ARBA" id="ARBA00004498"/>
    </source>
</evidence>
<keyword evidence="9" id="KW-0449">Lipoprotein</keyword>
<dbReference type="GO" id="GO:0000902">
    <property type="term" value="P:cell morphogenesis"/>
    <property type="evidence" value="ECO:0007669"/>
    <property type="project" value="UniProtKB-ARBA"/>
</dbReference>